<dbReference type="CDD" id="cd06828">
    <property type="entry name" value="PLPDE_III_DapDC"/>
    <property type="match status" value="1"/>
</dbReference>
<dbReference type="GO" id="GO:0030170">
    <property type="term" value="F:pyridoxal phosphate binding"/>
    <property type="evidence" value="ECO:0007669"/>
    <property type="project" value="UniProtKB-UniRule"/>
</dbReference>
<dbReference type="OrthoDB" id="9802241at2"/>
<evidence type="ECO:0000313" key="11">
    <source>
        <dbReference type="EMBL" id="QCI26862.1"/>
    </source>
</evidence>
<feature type="domain" description="Orn/DAP/Arg decarboxylase 2 C-terminal" evidence="9">
    <location>
        <begin position="25"/>
        <end position="369"/>
    </location>
</feature>
<dbReference type="EMBL" id="CP034852">
    <property type="protein sequence ID" value="QCI26862.1"/>
    <property type="molecule type" value="Genomic_DNA"/>
</dbReference>
<dbReference type="InterPro" id="IPR000183">
    <property type="entry name" value="Orn/DAP/Arg_de-COase"/>
</dbReference>
<dbReference type="AlphaFoldDB" id="A0A4D6YCR2"/>
<keyword evidence="5" id="KW-0028">Amino-acid biosynthesis</keyword>
<keyword evidence="5 8" id="KW-0457">Lysine biosynthesis</keyword>
<proteinExistence type="inferred from homology"/>
<feature type="binding site" evidence="5">
    <location>
        <position position="371"/>
    </location>
    <ligand>
        <name>substrate</name>
    </ligand>
</feature>
<evidence type="ECO:0000256" key="1">
    <source>
        <dbReference type="ARBA" id="ARBA00001933"/>
    </source>
</evidence>
<dbReference type="SUPFAM" id="SSF51419">
    <property type="entry name" value="PLP-binding barrel"/>
    <property type="match status" value="1"/>
</dbReference>
<evidence type="ECO:0000256" key="8">
    <source>
        <dbReference type="RuleBase" id="RU003738"/>
    </source>
</evidence>
<comment type="pathway">
    <text evidence="5 8">Amino-acid biosynthesis; L-lysine biosynthesis via DAP pathway; L-lysine from DL-2,6-diaminopimelate: step 1/1.</text>
</comment>
<dbReference type="Gene3D" id="2.40.37.10">
    <property type="entry name" value="Lyase, Ornithine Decarboxylase, Chain A, domain 1"/>
    <property type="match status" value="1"/>
</dbReference>
<dbReference type="EC" id="4.1.1.20" evidence="5 6"/>
<feature type="active site" description="Proton donor" evidence="7">
    <location>
        <position position="335"/>
    </location>
</feature>
<dbReference type="PANTHER" id="PTHR43727">
    <property type="entry name" value="DIAMINOPIMELATE DECARBOXYLASE"/>
    <property type="match status" value="1"/>
</dbReference>
<comment type="subunit">
    <text evidence="5">Homodimer.</text>
</comment>
<feature type="binding site" evidence="5">
    <location>
        <position position="300"/>
    </location>
    <ligand>
        <name>substrate</name>
    </ligand>
</feature>
<dbReference type="Gene3D" id="3.20.20.10">
    <property type="entry name" value="Alanine racemase"/>
    <property type="match status" value="1"/>
</dbReference>
<feature type="binding site" evidence="5">
    <location>
        <position position="264"/>
    </location>
    <ligand>
        <name>substrate</name>
    </ligand>
</feature>
<comment type="similarity">
    <text evidence="5">Belongs to the Orn/Lys/Arg decarboxylase class-II family. LysA subfamily.</text>
</comment>
<dbReference type="Pfam" id="PF02784">
    <property type="entry name" value="Orn_Arg_deC_N"/>
    <property type="match status" value="1"/>
</dbReference>
<feature type="domain" description="Orn/DAP/Arg decarboxylase 2 N-terminal" evidence="10">
    <location>
        <begin position="39"/>
        <end position="268"/>
    </location>
</feature>
<evidence type="ECO:0000256" key="4">
    <source>
        <dbReference type="ARBA" id="ARBA00023239"/>
    </source>
</evidence>
<feature type="binding site" evidence="5">
    <location>
        <position position="304"/>
    </location>
    <ligand>
        <name>substrate</name>
    </ligand>
</feature>
<keyword evidence="4 5" id="KW-0456">Lyase</keyword>
<dbReference type="InterPro" id="IPR002986">
    <property type="entry name" value="DAP_deCOOHase_LysA"/>
</dbReference>
<dbReference type="RefSeq" id="WP_158353623.1">
    <property type="nucleotide sequence ID" value="NZ_CP034852.1"/>
</dbReference>
<reference evidence="11 12" key="2">
    <citation type="submission" date="2019-05" db="EMBL/GenBank/DDBJ databases">
        <title>Genome evolution of the obligate endosymbiont Buchnera aphidicola.</title>
        <authorList>
            <person name="Moran N.A."/>
        </authorList>
    </citation>
    <scope>NUCLEOTIDE SEQUENCE [LARGE SCALE GENOMIC DNA]</scope>
    <source>
        <strain evidence="11 12">Tca</strain>
    </source>
</reference>
<dbReference type="PRINTS" id="PR01179">
    <property type="entry name" value="ODADCRBXLASE"/>
</dbReference>
<evidence type="ECO:0000256" key="3">
    <source>
        <dbReference type="ARBA" id="ARBA00022898"/>
    </source>
</evidence>
<dbReference type="InterPro" id="IPR022643">
    <property type="entry name" value="De-COase2_C"/>
</dbReference>
<dbReference type="UniPathway" id="UPA00034">
    <property type="reaction ID" value="UER00027"/>
</dbReference>
<gene>
    <name evidence="5" type="primary">lysA</name>
    <name evidence="11" type="ORF">D9V80_01710</name>
</gene>
<dbReference type="PRINTS" id="PR01181">
    <property type="entry name" value="DAPDCRBXLASE"/>
</dbReference>
<keyword evidence="3 5" id="KW-0663">Pyridoxal phosphate</keyword>
<sequence>MFNSFNYTFSYQDIYNFIKKNNTPFWVYDHNIIINKIQMLQKFDVIRFAQKACSNINILKIMKKNNVKIDAVSNGEIKRALFSGFHPDNGDIVFTSDILDNETLLTVTKFNIPVNIGSIDMIHKLGKVSPTHQIWLRINPGFGDGHNKKTNTGGDNSKHGILQPLLALNAIKKYNFQLIGIHMHIGSGVNYTHLKKVCKAMYQNVLKIKKNISHISAGGGLSIPYRKKDQQIDIEHYFQEWSNTKKKIEKYLKYPVTLEIEPGRFLVAESGILICTVYVIKKTNTHTFVLTDAGFNDLMRPVIYGSYHEISIIPHDHRIINTHNLIETVIGGPLCESGDIFTQNSKGDIITRKLPEIKIGDYLIFHQVGAYGSSMSSNYNSRPLISEFLFQNKKFMIIRRKQKIEDLIQLEIN</sequence>
<evidence type="ECO:0000256" key="7">
    <source>
        <dbReference type="PIRSR" id="PIRSR600183-50"/>
    </source>
</evidence>
<feature type="binding site" evidence="5">
    <location>
        <position position="220"/>
    </location>
    <ligand>
        <name>pyridoxal 5'-phosphate</name>
        <dbReference type="ChEBI" id="CHEBI:597326"/>
    </ligand>
</feature>
<keyword evidence="2 5" id="KW-0210">Decarboxylase</keyword>
<comment type="function">
    <text evidence="5">Specifically catalyzes the decarboxylation of meso-diaminopimelate (meso-DAP) to L-lysine.</text>
</comment>
<reference evidence="11 12" key="1">
    <citation type="submission" date="2018-12" db="EMBL/GenBank/DDBJ databases">
        <authorList>
            <person name="Chong R.A."/>
        </authorList>
    </citation>
    <scope>NUCLEOTIDE SEQUENCE [LARGE SCALE GENOMIC DNA]</scope>
    <source>
        <strain evidence="11 12">Tca</strain>
    </source>
</reference>
<dbReference type="PANTHER" id="PTHR43727:SF2">
    <property type="entry name" value="GROUP IV DECARBOXYLASE"/>
    <property type="match status" value="1"/>
</dbReference>
<feature type="binding site" evidence="5">
    <location>
        <position position="336"/>
    </location>
    <ligand>
        <name>substrate</name>
    </ligand>
</feature>
<evidence type="ECO:0000259" key="9">
    <source>
        <dbReference type="Pfam" id="PF00278"/>
    </source>
</evidence>
<dbReference type="NCBIfam" id="TIGR01048">
    <property type="entry name" value="lysA"/>
    <property type="match status" value="1"/>
</dbReference>
<evidence type="ECO:0000256" key="5">
    <source>
        <dbReference type="HAMAP-Rule" id="MF_02120"/>
    </source>
</evidence>
<name>A0A4D6YCR2_9GAMM</name>
<organism evidence="11 12">
    <name type="scientific">Buchnera aphidicola</name>
    <name type="common">Thelaxes californica</name>
    <dbReference type="NCBI Taxonomy" id="1315998"/>
    <lineage>
        <taxon>Bacteria</taxon>
        <taxon>Pseudomonadati</taxon>
        <taxon>Pseudomonadota</taxon>
        <taxon>Gammaproteobacteria</taxon>
        <taxon>Enterobacterales</taxon>
        <taxon>Erwiniaceae</taxon>
        <taxon>Buchnera</taxon>
    </lineage>
</organism>
<evidence type="ECO:0000256" key="2">
    <source>
        <dbReference type="ARBA" id="ARBA00022793"/>
    </source>
</evidence>
<evidence type="ECO:0000259" key="10">
    <source>
        <dbReference type="Pfam" id="PF02784"/>
    </source>
</evidence>
<protein>
    <recommendedName>
        <fullName evidence="5 6">Diaminopimelate decarboxylase</fullName>
        <shortName evidence="5">DAP decarboxylase</shortName>
        <shortName evidence="5">DAPDC</shortName>
        <ecNumber evidence="5 6">4.1.1.20</ecNumber>
    </recommendedName>
</protein>
<dbReference type="HAMAP" id="MF_02120">
    <property type="entry name" value="LysA"/>
    <property type="match status" value="1"/>
</dbReference>
<feature type="binding site" evidence="5">
    <location>
        <position position="371"/>
    </location>
    <ligand>
        <name>pyridoxal 5'-phosphate</name>
        <dbReference type="ChEBI" id="CHEBI:597326"/>
    </ligand>
</feature>
<keyword evidence="12" id="KW-1185">Reference proteome</keyword>
<accession>A0A4D6YCR2</accession>
<dbReference type="Proteomes" id="UP000298782">
    <property type="component" value="Chromosome"/>
</dbReference>
<evidence type="ECO:0000313" key="12">
    <source>
        <dbReference type="Proteomes" id="UP000298782"/>
    </source>
</evidence>
<feature type="binding site" evidence="5">
    <location>
        <begin position="261"/>
        <end position="264"/>
    </location>
    <ligand>
        <name>pyridoxal 5'-phosphate</name>
        <dbReference type="ChEBI" id="CHEBI:597326"/>
    </ligand>
</feature>
<evidence type="ECO:0000256" key="6">
    <source>
        <dbReference type="NCBIfam" id="TIGR01048"/>
    </source>
</evidence>
<dbReference type="SUPFAM" id="SSF50621">
    <property type="entry name" value="Alanine racemase C-terminal domain-like"/>
    <property type="match status" value="1"/>
</dbReference>
<comment type="cofactor">
    <cofactor evidence="1 5 7 8">
        <name>pyridoxal 5'-phosphate</name>
        <dbReference type="ChEBI" id="CHEBI:597326"/>
    </cofactor>
</comment>
<dbReference type="InterPro" id="IPR029066">
    <property type="entry name" value="PLP-binding_barrel"/>
</dbReference>
<dbReference type="GO" id="GO:0009089">
    <property type="term" value="P:lysine biosynthetic process via diaminopimelate"/>
    <property type="evidence" value="ECO:0007669"/>
    <property type="project" value="UniProtKB-UniRule"/>
</dbReference>
<dbReference type="InterPro" id="IPR009006">
    <property type="entry name" value="Ala_racemase/Decarboxylase_C"/>
</dbReference>
<dbReference type="InterPro" id="IPR022644">
    <property type="entry name" value="De-COase2_N"/>
</dbReference>
<dbReference type="GO" id="GO:0008836">
    <property type="term" value="F:diaminopimelate decarboxylase activity"/>
    <property type="evidence" value="ECO:0007669"/>
    <property type="project" value="UniProtKB-UniRule"/>
</dbReference>
<comment type="catalytic activity">
    <reaction evidence="5 8">
        <text>meso-2,6-diaminopimelate + H(+) = L-lysine + CO2</text>
        <dbReference type="Rhea" id="RHEA:15101"/>
        <dbReference type="ChEBI" id="CHEBI:15378"/>
        <dbReference type="ChEBI" id="CHEBI:16526"/>
        <dbReference type="ChEBI" id="CHEBI:32551"/>
        <dbReference type="ChEBI" id="CHEBI:57791"/>
        <dbReference type="EC" id="4.1.1.20"/>
    </reaction>
</comment>
<dbReference type="Pfam" id="PF00278">
    <property type="entry name" value="Orn_DAP_Arg_deC"/>
    <property type="match status" value="1"/>
</dbReference>
<feature type="modified residue" description="N6-(pyridoxal phosphate)lysine" evidence="5 7">
    <location>
        <position position="51"/>
    </location>
</feature>